<dbReference type="InterPro" id="IPR001093">
    <property type="entry name" value="IMP_DH_GMPRt"/>
</dbReference>
<proteinExistence type="inferred from homology"/>
<dbReference type="EC" id="1.1.1.205" evidence="4"/>
<dbReference type="Pfam" id="PF00478">
    <property type="entry name" value="IMPDH"/>
    <property type="match status" value="1"/>
</dbReference>
<protein>
    <submittedName>
        <fullName evidence="4">Inosine-5'-monophosphate dehydrogenase</fullName>
        <ecNumber evidence="4">1.1.1.205</ecNumber>
    </submittedName>
</protein>
<dbReference type="GO" id="GO:0006183">
    <property type="term" value="P:GTP biosynthetic process"/>
    <property type="evidence" value="ECO:0007669"/>
    <property type="project" value="TreeGrafter"/>
</dbReference>
<keyword evidence="2" id="KW-0812">Transmembrane</keyword>
<dbReference type="SUPFAM" id="SSF51412">
    <property type="entry name" value="Inosine monophosphate dehydrogenase (IMPDH)"/>
    <property type="match status" value="1"/>
</dbReference>
<sequence length="106" mass="10961">MGAGPREGIKRAEALIHAEADVIVVDTAHGLSERVINTVRERKALYLAAHIGGNVATAAGVLALIEAGVDAVKVGIVPSSICTTRIVTGVAIPYQLLILIANIIKT</sequence>
<feature type="transmembrane region" description="Helical" evidence="2">
    <location>
        <begin position="44"/>
        <end position="65"/>
    </location>
</feature>
<dbReference type="PANTHER" id="PTHR11911">
    <property type="entry name" value="INOSINE-5-MONOPHOSPHATE DEHYDROGENASE RELATED"/>
    <property type="match status" value="1"/>
</dbReference>
<dbReference type="EMBL" id="FLLR01000016">
    <property type="protein sequence ID" value="SBO14189.1"/>
    <property type="molecule type" value="Genomic_DNA"/>
</dbReference>
<dbReference type="AlphaFoldDB" id="A0AA45ZHD3"/>
<gene>
    <name evidence="4" type="primary">guaB_2</name>
    <name evidence="4" type="ORF">ANAPC1_00533</name>
</gene>
<evidence type="ECO:0000313" key="5">
    <source>
        <dbReference type="Proteomes" id="UP000078419"/>
    </source>
</evidence>
<dbReference type="Gene3D" id="3.20.20.70">
    <property type="entry name" value="Aldolase class I"/>
    <property type="match status" value="1"/>
</dbReference>
<comment type="caution">
    <text evidence="4">The sequence shown here is derived from an EMBL/GenBank/DDBJ whole genome shotgun (WGS) entry which is preliminary data.</text>
</comment>
<evidence type="ECO:0000256" key="2">
    <source>
        <dbReference type="SAM" id="Phobius"/>
    </source>
</evidence>
<dbReference type="PANTHER" id="PTHR11911:SF111">
    <property type="entry name" value="INOSINE-5'-MONOPHOSPHATE DEHYDROGENASE"/>
    <property type="match status" value="1"/>
</dbReference>
<name>A0AA45ZHD3_ANAPH</name>
<feature type="transmembrane region" description="Helical" evidence="2">
    <location>
        <begin position="85"/>
        <end position="104"/>
    </location>
</feature>
<dbReference type="Proteomes" id="UP000078419">
    <property type="component" value="Unassembled WGS sequence"/>
</dbReference>
<evidence type="ECO:0000259" key="3">
    <source>
        <dbReference type="Pfam" id="PF00478"/>
    </source>
</evidence>
<evidence type="ECO:0000256" key="1">
    <source>
        <dbReference type="ARBA" id="ARBA00005502"/>
    </source>
</evidence>
<dbReference type="InterPro" id="IPR005990">
    <property type="entry name" value="IMP_DH"/>
</dbReference>
<feature type="domain" description="IMP dehydrogenase/GMP reductase" evidence="3">
    <location>
        <begin position="7"/>
        <end position="94"/>
    </location>
</feature>
<accession>A0AA45ZHD3</accession>
<keyword evidence="2" id="KW-0472">Membrane</keyword>
<organism evidence="4 5">
    <name type="scientific">Anaplasma phagocytophilum</name>
    <name type="common">Ehrlichia phagocytophila</name>
    <dbReference type="NCBI Taxonomy" id="948"/>
    <lineage>
        <taxon>Bacteria</taxon>
        <taxon>Pseudomonadati</taxon>
        <taxon>Pseudomonadota</taxon>
        <taxon>Alphaproteobacteria</taxon>
        <taxon>Rickettsiales</taxon>
        <taxon>Anaplasmataceae</taxon>
        <taxon>Anaplasma</taxon>
        <taxon>phagocytophilum group</taxon>
    </lineage>
</organism>
<dbReference type="InterPro" id="IPR013785">
    <property type="entry name" value="Aldolase_TIM"/>
</dbReference>
<comment type="similarity">
    <text evidence="1">Belongs to the IMPDH/GMPR family.</text>
</comment>
<dbReference type="SMART" id="SM01240">
    <property type="entry name" value="IMPDH"/>
    <property type="match status" value="1"/>
</dbReference>
<keyword evidence="2" id="KW-1133">Transmembrane helix</keyword>
<evidence type="ECO:0000313" key="4">
    <source>
        <dbReference type="EMBL" id="SBO14189.1"/>
    </source>
</evidence>
<reference evidence="5" key="1">
    <citation type="submission" date="2016-03" db="EMBL/GenBank/DDBJ databases">
        <authorList>
            <person name="Loux Valentin"/>
        </authorList>
    </citation>
    <scope>NUCLEOTIDE SEQUENCE [LARGE SCALE GENOMIC DNA]</scope>
    <source>
        <strain evidence="5">C1</strain>
    </source>
</reference>
<keyword evidence="4" id="KW-0560">Oxidoreductase</keyword>
<dbReference type="GO" id="GO:0003938">
    <property type="term" value="F:IMP dehydrogenase activity"/>
    <property type="evidence" value="ECO:0007669"/>
    <property type="project" value="UniProtKB-EC"/>
</dbReference>